<name>A0A098DPT2_GIBZE</name>
<accession>A0A0E0SBR3</accession>
<dbReference type="VEuPathDB" id="FungiDB:FGRAMPH1_01G22551"/>
<dbReference type="InParanoid" id="A0A098DPT2"/>
<evidence type="ECO:0000256" key="1">
    <source>
        <dbReference type="SAM" id="MobiDB-lite"/>
    </source>
</evidence>
<feature type="compositionally biased region" description="Basic and acidic residues" evidence="1">
    <location>
        <begin position="34"/>
        <end position="45"/>
    </location>
</feature>
<evidence type="ECO:0000313" key="2">
    <source>
        <dbReference type="EMBL" id="CEF83876.1"/>
    </source>
</evidence>
<sequence>MRHHNRPIIFRTRVAAITPPYLDLFPRSTTAAAYHDEREDKKPNDSSDDGADFSTAETIATVLGWDCDGTVRSCSRHHA</sequence>
<reference evidence="3 4" key="2">
    <citation type="journal article" date="2010" name="Nature">
        <title>Comparative genomics reveals mobile pathogenicity chromosomes in Fusarium.</title>
        <authorList>
            <person name="Ma L.J."/>
            <person name="van der Does H.C."/>
            <person name="Borkovich K.A."/>
            <person name="Coleman J.J."/>
            <person name="Daboussi M.J."/>
            <person name="Di Pietro A."/>
            <person name="Dufresne M."/>
            <person name="Freitag M."/>
            <person name="Grabherr M."/>
            <person name="Henrissat B."/>
            <person name="Houterman P.M."/>
            <person name="Kang S."/>
            <person name="Shim W.B."/>
            <person name="Woloshuk C."/>
            <person name="Xie X."/>
            <person name="Xu J.R."/>
            <person name="Antoniw J."/>
            <person name="Baker S.E."/>
            <person name="Bluhm B.H."/>
            <person name="Breakspear A."/>
            <person name="Brown D.W."/>
            <person name="Butchko R.A."/>
            <person name="Chapman S."/>
            <person name="Coulson R."/>
            <person name="Coutinho P.M."/>
            <person name="Danchin E.G."/>
            <person name="Diener A."/>
            <person name="Gale L.R."/>
            <person name="Gardiner D.M."/>
            <person name="Goff S."/>
            <person name="Hammond-Kosack K.E."/>
            <person name="Hilburn K."/>
            <person name="Hua-Van A."/>
            <person name="Jonkers W."/>
            <person name="Kazan K."/>
            <person name="Kodira C.D."/>
            <person name="Koehrsen M."/>
            <person name="Kumar L."/>
            <person name="Lee Y.H."/>
            <person name="Li L."/>
            <person name="Manners J.M."/>
            <person name="Miranda-Saavedra D."/>
            <person name="Mukherjee M."/>
            <person name="Park G."/>
            <person name="Park J."/>
            <person name="Park S.Y."/>
            <person name="Proctor R.H."/>
            <person name="Regev A."/>
            <person name="Ruiz-Roldan M.C."/>
            <person name="Sain D."/>
            <person name="Sakthikumar S."/>
            <person name="Sykes S."/>
            <person name="Schwartz D.C."/>
            <person name="Turgeon B.G."/>
            <person name="Wapinski I."/>
            <person name="Yoder O."/>
            <person name="Young S."/>
            <person name="Zeng Q."/>
            <person name="Zhou S."/>
            <person name="Galagan J."/>
            <person name="Cuomo C.A."/>
            <person name="Kistler H.C."/>
            <person name="Rep M."/>
        </authorList>
    </citation>
    <scope>GENOME REANNOTATION</scope>
    <source>
        <strain evidence="4">ATCC MYA-4620 / CBS 123657 / FGSC 9075 / NRRL 31084 / PH-1</strain>
        <strain evidence="3">PH-1 / ATCC MYA-4620 / FGSC 9075 / NRRL 31084</strain>
    </source>
</reference>
<dbReference type="Proteomes" id="UP000070720">
    <property type="component" value="Chromosome 4"/>
</dbReference>
<evidence type="ECO:0000313" key="3">
    <source>
        <dbReference type="EnsemblFungi" id="CEF83876"/>
    </source>
</evidence>
<reference evidence="2 4" key="3">
    <citation type="journal article" date="2015" name="BMC Genomics">
        <title>The completed genome sequence of the pathogenic ascomycete fungus Fusarium graminearum.</title>
        <authorList>
            <person name="King R."/>
            <person name="Urban M."/>
            <person name="Hammond-Kosack M.C."/>
            <person name="Hassani-Pak K."/>
            <person name="Hammond-Kosack K.E."/>
        </authorList>
    </citation>
    <scope>NUCLEOTIDE SEQUENCE [LARGE SCALE GENOMIC DNA]</scope>
    <source>
        <strain evidence="4">ATCC MYA-4620 / CBS 123657 / FGSC 9075 / NRRL 31084 / PH-1</strain>
        <strain evidence="2">PH-1</strain>
    </source>
</reference>
<accession>A0A098DPT2</accession>
<dbReference type="EMBL" id="HG970335">
    <property type="protein sequence ID" value="CEF83876.1"/>
    <property type="molecule type" value="Genomic_DNA"/>
</dbReference>
<proteinExistence type="predicted"/>
<protein>
    <submittedName>
        <fullName evidence="2">Chromosome 4, complete genome</fullName>
    </submittedName>
</protein>
<keyword evidence="4" id="KW-1185">Reference proteome</keyword>
<reference evidence="3" key="4">
    <citation type="submission" date="2017-01" db="UniProtKB">
        <authorList>
            <consortium name="EnsemblFungi"/>
        </authorList>
    </citation>
    <scope>IDENTIFICATION</scope>
    <source>
        <strain evidence="3">PH-1 / ATCC MYA-4620 / FGSC 9075 / NRRL 31084</strain>
    </source>
</reference>
<dbReference type="AlphaFoldDB" id="A0A098DPT2"/>
<reference evidence="3 4" key="1">
    <citation type="journal article" date="2007" name="Science">
        <title>The Fusarium graminearum genome reveals a link between localized polymorphism and pathogen specialization.</title>
        <authorList>
            <person name="Cuomo C.A."/>
            <person name="Gueldener U."/>
            <person name="Xu J.-R."/>
            <person name="Trail F."/>
            <person name="Turgeon B.G."/>
            <person name="Di Pietro A."/>
            <person name="Walton J.D."/>
            <person name="Ma L.-J."/>
            <person name="Baker S.E."/>
            <person name="Rep M."/>
            <person name="Adam G."/>
            <person name="Antoniw J."/>
            <person name="Baldwin T."/>
            <person name="Calvo S.E."/>
            <person name="Chang Y.-L."/>
            <person name="DeCaprio D."/>
            <person name="Gale L.R."/>
            <person name="Gnerre S."/>
            <person name="Goswami R.S."/>
            <person name="Hammond-Kosack K."/>
            <person name="Harris L.J."/>
            <person name="Hilburn K."/>
            <person name="Kennell J.C."/>
            <person name="Kroken S."/>
            <person name="Magnuson J.K."/>
            <person name="Mannhaupt G."/>
            <person name="Mauceli E.W."/>
            <person name="Mewes H.-W."/>
            <person name="Mitterbauer R."/>
            <person name="Muehlbauer G."/>
            <person name="Muensterkoetter M."/>
            <person name="Nelson D."/>
            <person name="O'Donnell K."/>
            <person name="Ouellet T."/>
            <person name="Qi W."/>
            <person name="Quesneville H."/>
            <person name="Roncero M.I.G."/>
            <person name="Seong K.-Y."/>
            <person name="Tetko I.V."/>
            <person name="Urban M."/>
            <person name="Waalwijk C."/>
            <person name="Ward T.J."/>
            <person name="Yao J."/>
            <person name="Birren B.W."/>
            <person name="Kistler H.C."/>
        </authorList>
    </citation>
    <scope>NUCLEOTIDE SEQUENCE [LARGE SCALE GENOMIC DNA]</scope>
    <source>
        <strain evidence="4">ATCC MYA-4620 / CBS 123657 / FGSC 9075 / NRRL 31084 / PH-1</strain>
        <strain evidence="3">PH-1 / ATCC MYA-4620 / FGSC 9075 / NRRL 31084</strain>
    </source>
</reference>
<organism evidence="2 4">
    <name type="scientific">Gibberella zeae (strain ATCC MYA-4620 / CBS 123657 / FGSC 9075 / NRRL 31084 / PH-1)</name>
    <name type="common">Wheat head blight fungus</name>
    <name type="synonym">Fusarium graminearum</name>
    <dbReference type="NCBI Taxonomy" id="229533"/>
    <lineage>
        <taxon>Eukaryota</taxon>
        <taxon>Fungi</taxon>
        <taxon>Dikarya</taxon>
        <taxon>Ascomycota</taxon>
        <taxon>Pezizomycotina</taxon>
        <taxon>Sordariomycetes</taxon>
        <taxon>Hypocreomycetidae</taxon>
        <taxon>Hypocreales</taxon>
        <taxon>Nectriaceae</taxon>
        <taxon>Fusarium</taxon>
    </lineage>
</organism>
<evidence type="ECO:0000313" key="4">
    <source>
        <dbReference type="Proteomes" id="UP000070720"/>
    </source>
</evidence>
<gene>
    <name evidence="2" type="ORF">FGRAMPH1_01T22551</name>
</gene>
<feature type="region of interest" description="Disordered" evidence="1">
    <location>
        <begin position="32"/>
        <end position="53"/>
    </location>
</feature>
<dbReference type="EnsemblFungi" id="CEF83876">
    <property type="protein sequence ID" value="CEF83876"/>
    <property type="gene ID" value="FGRRES_20333"/>
</dbReference>